<gene>
    <name evidence="6" type="ORF">SUZIE_209055</name>
</gene>
<feature type="region of interest" description="Disordered" evidence="5">
    <location>
        <begin position="1"/>
        <end position="36"/>
    </location>
</feature>
<dbReference type="Pfam" id="PF03297">
    <property type="entry name" value="Ribosomal_S25"/>
    <property type="match status" value="1"/>
</dbReference>
<dbReference type="InterPro" id="IPR004977">
    <property type="entry name" value="Ribosomal_eS25"/>
</dbReference>
<comment type="similarity">
    <text evidence="1 4">Belongs to the eukaryotic ribosomal protein eS25 family.</text>
</comment>
<dbReference type="AlphaFoldDB" id="A0AA41TBV5"/>
<comment type="caution">
    <text evidence="6">The sequence shown here is derived from an EMBL/GenBank/DDBJ whole genome shotgun (WGS) entry which is preliminary data.</text>
</comment>
<feature type="compositionally biased region" description="Basic and acidic residues" evidence="5">
    <location>
        <begin position="1"/>
        <end position="23"/>
    </location>
</feature>
<dbReference type="Proteomes" id="UP001166674">
    <property type="component" value="Unassembled WGS sequence"/>
</dbReference>
<reference evidence="6" key="1">
    <citation type="submission" date="2020-03" db="EMBL/GenBank/DDBJ databases">
        <title>Studies in the Genomics of Life Span.</title>
        <authorList>
            <person name="Glass D."/>
        </authorList>
    </citation>
    <scope>NUCLEOTIDE SEQUENCE</scope>
    <source>
        <strain evidence="6">SUZIE</strain>
        <tissue evidence="6">Muscle</tissue>
    </source>
</reference>
<evidence type="ECO:0000313" key="6">
    <source>
        <dbReference type="EMBL" id="MBZ3890657.1"/>
    </source>
</evidence>
<dbReference type="GO" id="GO:1990904">
    <property type="term" value="C:ribonucleoprotein complex"/>
    <property type="evidence" value="ECO:0007669"/>
    <property type="project" value="UniProtKB-KW"/>
</dbReference>
<dbReference type="Gene3D" id="3.30.63.20">
    <property type="match status" value="1"/>
</dbReference>
<dbReference type="EMBL" id="JAATJV010441499">
    <property type="protein sequence ID" value="MBZ3890657.1"/>
    <property type="molecule type" value="Genomic_DNA"/>
</dbReference>
<accession>A0AA41TBV5</accession>
<name>A0AA41TBV5_SCICA</name>
<keyword evidence="7" id="KW-1185">Reference proteome</keyword>
<evidence type="ECO:0000256" key="5">
    <source>
        <dbReference type="SAM" id="MobiDB-lite"/>
    </source>
</evidence>
<keyword evidence="3 4" id="KW-0687">Ribonucleoprotein</keyword>
<evidence type="ECO:0000256" key="2">
    <source>
        <dbReference type="ARBA" id="ARBA00022980"/>
    </source>
</evidence>
<evidence type="ECO:0000313" key="7">
    <source>
        <dbReference type="Proteomes" id="UP001166674"/>
    </source>
</evidence>
<dbReference type="GO" id="GO:0005840">
    <property type="term" value="C:ribosome"/>
    <property type="evidence" value="ECO:0007669"/>
    <property type="project" value="UniProtKB-KW"/>
</dbReference>
<keyword evidence="2 4" id="KW-0689">Ribosomal protein</keyword>
<sequence>MPPKDDKKKKDTGKSAKKGKDPMNRSGGKSTKKWSKGNVRDKLNNLVLFDRATYDKLYVDSVSSILVLEDHTIADIVLSAKGTLRVAPISKDDKYAESHMDIFMS</sequence>
<evidence type="ECO:0000256" key="4">
    <source>
        <dbReference type="RuleBase" id="RU366057"/>
    </source>
</evidence>
<organism evidence="6 7">
    <name type="scientific">Sciurus carolinensis</name>
    <name type="common">Eastern gray squirrel</name>
    <dbReference type="NCBI Taxonomy" id="30640"/>
    <lineage>
        <taxon>Eukaryota</taxon>
        <taxon>Metazoa</taxon>
        <taxon>Chordata</taxon>
        <taxon>Craniata</taxon>
        <taxon>Vertebrata</taxon>
        <taxon>Euteleostomi</taxon>
        <taxon>Mammalia</taxon>
        <taxon>Eutheria</taxon>
        <taxon>Euarchontoglires</taxon>
        <taxon>Glires</taxon>
        <taxon>Rodentia</taxon>
        <taxon>Sciuromorpha</taxon>
        <taxon>Sciuridae</taxon>
        <taxon>Sciurinae</taxon>
        <taxon>Sciurini</taxon>
        <taxon>Sciurus</taxon>
    </lineage>
</organism>
<evidence type="ECO:0000256" key="1">
    <source>
        <dbReference type="ARBA" id="ARBA00009106"/>
    </source>
</evidence>
<protein>
    <recommendedName>
        <fullName evidence="4">40S ribosomal protein S25</fullName>
    </recommendedName>
</protein>
<dbReference type="PANTHER" id="PTHR12850">
    <property type="entry name" value="40S RIBOSOMAL PROTEIN S25"/>
    <property type="match status" value="1"/>
</dbReference>
<proteinExistence type="inferred from homology"/>
<evidence type="ECO:0000256" key="3">
    <source>
        <dbReference type="ARBA" id="ARBA00023274"/>
    </source>
</evidence>